<accession>A0A2V3DN32</accession>
<keyword evidence="1" id="KW-0802">TPR repeat</keyword>
<dbReference type="SUPFAM" id="SSF48452">
    <property type="entry name" value="TPR-like"/>
    <property type="match status" value="1"/>
</dbReference>
<dbReference type="EMBL" id="QHLZ01000021">
    <property type="protein sequence ID" value="PXA63899.1"/>
    <property type="molecule type" value="Genomic_DNA"/>
</dbReference>
<name>A0A2V3DN32_9MICC</name>
<dbReference type="PROSITE" id="PS50005">
    <property type="entry name" value="TPR"/>
    <property type="match status" value="1"/>
</dbReference>
<dbReference type="InterPro" id="IPR019734">
    <property type="entry name" value="TPR_rpt"/>
</dbReference>
<feature type="repeat" description="TPR" evidence="1">
    <location>
        <begin position="294"/>
        <end position="327"/>
    </location>
</feature>
<evidence type="ECO:0000313" key="3">
    <source>
        <dbReference type="Proteomes" id="UP000246303"/>
    </source>
</evidence>
<dbReference type="InterPro" id="IPR011990">
    <property type="entry name" value="TPR-like_helical_dom_sf"/>
</dbReference>
<evidence type="ECO:0000313" key="2">
    <source>
        <dbReference type="EMBL" id="PXA63899.1"/>
    </source>
</evidence>
<dbReference type="OrthoDB" id="4954868at2"/>
<proteinExistence type="predicted"/>
<comment type="caution">
    <text evidence="2">The sequence shown here is derived from an EMBL/GenBank/DDBJ whole genome shotgun (WGS) entry which is preliminary data.</text>
</comment>
<keyword evidence="3" id="KW-1185">Reference proteome</keyword>
<evidence type="ECO:0000256" key="1">
    <source>
        <dbReference type="PROSITE-ProRule" id="PRU00339"/>
    </source>
</evidence>
<dbReference type="InterPro" id="IPR025447">
    <property type="entry name" value="DUF4192"/>
</dbReference>
<dbReference type="Proteomes" id="UP000246303">
    <property type="component" value="Unassembled WGS sequence"/>
</dbReference>
<protein>
    <submittedName>
        <fullName evidence="2">DUF4192 domain-containing protein</fullName>
    </submittedName>
</protein>
<sequence length="369" mass="40861">MNKCCRHQPAAPPCGGIMEKLSIKTPDDFIALMGHSLGFWPDESLVCVILDDKRIGATLRVNLPVPGSDTKHFIEQVVHHVGTDRQATGVVFGIFTHEPWTPGELRPHEGVMEELTGRLSQQGVSVRDGWLIGESTFTNYLLMGADTSVSYPLDGVLSSELNAELVFRGSSIEASPGFRIPVLARPALNTEILRHCFRIEAMNPQAAITRARTLWNKMLDGGREPTDDEAAELIANLKFISVRDRLLADIPGIDDSMRDLLLGQTKQSPHWKRVERASEVLFQLYMRTDGTDAAPVLTGLGVIQWWEGHGSKAHECFQRALESDPEYRLAQLTDHLVREGILSDWATDKQTAYQPPHTRGPEIGGLGMA</sequence>
<dbReference type="AlphaFoldDB" id="A0A2V3DN32"/>
<gene>
    <name evidence="2" type="ORF">CVS29_17910</name>
</gene>
<organism evidence="2 3">
    <name type="scientific">Arthrobacter psychrochitiniphilus</name>
    <dbReference type="NCBI Taxonomy" id="291045"/>
    <lineage>
        <taxon>Bacteria</taxon>
        <taxon>Bacillati</taxon>
        <taxon>Actinomycetota</taxon>
        <taxon>Actinomycetes</taxon>
        <taxon>Micrococcales</taxon>
        <taxon>Micrococcaceae</taxon>
        <taxon>Arthrobacter</taxon>
    </lineage>
</organism>
<reference evidence="2 3" key="1">
    <citation type="submission" date="2018-05" db="EMBL/GenBank/DDBJ databases">
        <title>Genetic diversity of glacier-inhabiting Cryobacterium bacteria in China and description of Cryobacterium mengkeensis sp. nov. and Arthrobacter glacialis sp. nov.</title>
        <authorList>
            <person name="Liu Q."/>
            <person name="Xin Y.-H."/>
        </authorList>
    </citation>
    <scope>NUCLEOTIDE SEQUENCE [LARGE SCALE GENOMIC DNA]</scope>
    <source>
        <strain evidence="2 3">GP3</strain>
    </source>
</reference>
<dbReference type="Pfam" id="PF13830">
    <property type="entry name" value="DUF4192"/>
    <property type="match status" value="1"/>
</dbReference>